<dbReference type="Pfam" id="PF00188">
    <property type="entry name" value="CAP"/>
    <property type="match status" value="1"/>
</dbReference>
<evidence type="ECO:0000313" key="4">
    <source>
        <dbReference type="EMBL" id="GAA0909281.1"/>
    </source>
</evidence>
<feature type="domain" description="SCP" evidence="3">
    <location>
        <begin position="160"/>
        <end position="273"/>
    </location>
</feature>
<comment type="caution">
    <text evidence="4">The sequence shown here is derived from an EMBL/GenBank/DDBJ whole genome shotgun (WGS) entry which is preliminary data.</text>
</comment>
<feature type="chain" id="PRO_5047355722" description="SCP domain-containing protein" evidence="2">
    <location>
        <begin position="32"/>
        <end position="277"/>
    </location>
</feature>
<proteinExistence type="predicted"/>
<organism evidence="4 5">
    <name type="scientific">Streptomyces thermoalcalitolerans</name>
    <dbReference type="NCBI Taxonomy" id="65605"/>
    <lineage>
        <taxon>Bacteria</taxon>
        <taxon>Bacillati</taxon>
        <taxon>Actinomycetota</taxon>
        <taxon>Actinomycetes</taxon>
        <taxon>Kitasatosporales</taxon>
        <taxon>Streptomycetaceae</taxon>
        <taxon>Streptomyces</taxon>
    </lineage>
</organism>
<dbReference type="PANTHER" id="PTHR31157">
    <property type="entry name" value="SCP DOMAIN-CONTAINING PROTEIN"/>
    <property type="match status" value="1"/>
</dbReference>
<feature type="region of interest" description="Disordered" evidence="1">
    <location>
        <begin position="40"/>
        <end position="151"/>
    </location>
</feature>
<protein>
    <recommendedName>
        <fullName evidence="3">SCP domain-containing protein</fullName>
    </recommendedName>
</protein>
<evidence type="ECO:0000256" key="2">
    <source>
        <dbReference type="SAM" id="SignalP"/>
    </source>
</evidence>
<name>A0ABN1NIB6_9ACTN</name>
<dbReference type="Gene3D" id="3.40.33.10">
    <property type="entry name" value="CAP"/>
    <property type="match status" value="1"/>
</dbReference>
<reference evidence="4 5" key="1">
    <citation type="journal article" date="2019" name="Int. J. Syst. Evol. Microbiol.">
        <title>The Global Catalogue of Microorganisms (GCM) 10K type strain sequencing project: providing services to taxonomists for standard genome sequencing and annotation.</title>
        <authorList>
            <consortium name="The Broad Institute Genomics Platform"/>
            <consortium name="The Broad Institute Genome Sequencing Center for Infectious Disease"/>
            <person name="Wu L."/>
            <person name="Ma J."/>
        </authorList>
    </citation>
    <scope>NUCLEOTIDE SEQUENCE [LARGE SCALE GENOMIC DNA]</scope>
    <source>
        <strain evidence="4 5">JCM 10673</strain>
    </source>
</reference>
<feature type="signal peptide" evidence="2">
    <location>
        <begin position="1"/>
        <end position="31"/>
    </location>
</feature>
<evidence type="ECO:0000313" key="5">
    <source>
        <dbReference type="Proteomes" id="UP001501005"/>
    </source>
</evidence>
<accession>A0ABN1NIB6</accession>
<dbReference type="PROSITE" id="PS51257">
    <property type="entry name" value="PROKAR_LIPOPROTEIN"/>
    <property type="match status" value="1"/>
</dbReference>
<dbReference type="InterPro" id="IPR035940">
    <property type="entry name" value="CAP_sf"/>
</dbReference>
<keyword evidence="2" id="KW-0732">Signal</keyword>
<dbReference type="CDD" id="cd05379">
    <property type="entry name" value="CAP_bacterial"/>
    <property type="match status" value="1"/>
</dbReference>
<keyword evidence="5" id="KW-1185">Reference proteome</keyword>
<dbReference type="PANTHER" id="PTHR31157:SF1">
    <property type="entry name" value="SCP DOMAIN-CONTAINING PROTEIN"/>
    <property type="match status" value="1"/>
</dbReference>
<gene>
    <name evidence="4" type="ORF">GCM10009549_17400</name>
</gene>
<sequence length="277" mass="29570">MGKHRKKKIHRRIVVAAVVVSAVGAPSVALACSDWWGGGGSPGQGNQAPVSAPWKAPAAASTPDVTAPKPWTPPQKSEGQKPGDQRPWAHKSENRKHWAQKHWTQKHWAQQPERRKPWTTAPGSGPDSSAPSAPSTPTAPSSPDTPASDVPMSDAATRIVELVNSERAKASCSPLKPNTTLTKAAQAHSEDMAAHRNMSHTGSDGSSPGDRLTRAGYDWRTYGENVAYGYSTPEQVMAAWMSSSGHRANILNCSFTEIGVGLAQPGSYWTQDFGAPR</sequence>
<feature type="region of interest" description="Disordered" evidence="1">
    <location>
        <begin position="185"/>
        <end position="210"/>
    </location>
</feature>
<feature type="compositionally biased region" description="Low complexity" evidence="1">
    <location>
        <begin position="120"/>
        <end position="149"/>
    </location>
</feature>
<dbReference type="Proteomes" id="UP001501005">
    <property type="component" value="Unassembled WGS sequence"/>
</dbReference>
<dbReference type="SUPFAM" id="SSF55797">
    <property type="entry name" value="PR-1-like"/>
    <property type="match status" value="1"/>
</dbReference>
<evidence type="ECO:0000256" key="1">
    <source>
        <dbReference type="SAM" id="MobiDB-lite"/>
    </source>
</evidence>
<dbReference type="InterPro" id="IPR014044">
    <property type="entry name" value="CAP_dom"/>
</dbReference>
<evidence type="ECO:0000259" key="3">
    <source>
        <dbReference type="Pfam" id="PF00188"/>
    </source>
</evidence>
<dbReference type="RefSeq" id="WP_344048665.1">
    <property type="nucleotide sequence ID" value="NZ_BAAAHG010000010.1"/>
</dbReference>
<dbReference type="EMBL" id="BAAAHG010000010">
    <property type="protein sequence ID" value="GAA0909281.1"/>
    <property type="molecule type" value="Genomic_DNA"/>
</dbReference>